<evidence type="ECO:0000313" key="2">
    <source>
        <dbReference type="Proteomes" id="UP001164250"/>
    </source>
</evidence>
<accession>A0ACC1C0K4</accession>
<dbReference type="EMBL" id="CM047898">
    <property type="protein sequence ID" value="KAJ0105776.1"/>
    <property type="molecule type" value="Genomic_DNA"/>
</dbReference>
<gene>
    <name evidence="1" type="ORF">Patl1_18483</name>
</gene>
<dbReference type="Proteomes" id="UP001164250">
    <property type="component" value="Chromosome 2"/>
</dbReference>
<comment type="caution">
    <text evidence="1">The sequence shown here is derived from an EMBL/GenBank/DDBJ whole genome shotgun (WGS) entry which is preliminary data.</text>
</comment>
<evidence type="ECO:0000313" key="1">
    <source>
        <dbReference type="EMBL" id="KAJ0105776.1"/>
    </source>
</evidence>
<sequence>MCLMMLSRDVWMRNNEEEEEEGDENGKKRERSVKYRCEKCKKVFRSYHALGGHKKVCEAAETRNAGKVSIFECPFCFKVFGSGQALGGHKRSHLLPSSTTAAAATATVTPHSAKFDNGLIDLNLPAPLEEDDYSVVSDA</sequence>
<organism evidence="1 2">
    <name type="scientific">Pistacia atlantica</name>
    <dbReference type="NCBI Taxonomy" id="434234"/>
    <lineage>
        <taxon>Eukaryota</taxon>
        <taxon>Viridiplantae</taxon>
        <taxon>Streptophyta</taxon>
        <taxon>Embryophyta</taxon>
        <taxon>Tracheophyta</taxon>
        <taxon>Spermatophyta</taxon>
        <taxon>Magnoliopsida</taxon>
        <taxon>eudicotyledons</taxon>
        <taxon>Gunneridae</taxon>
        <taxon>Pentapetalae</taxon>
        <taxon>rosids</taxon>
        <taxon>malvids</taxon>
        <taxon>Sapindales</taxon>
        <taxon>Anacardiaceae</taxon>
        <taxon>Pistacia</taxon>
    </lineage>
</organism>
<reference evidence="2" key="1">
    <citation type="journal article" date="2023" name="G3 (Bethesda)">
        <title>Genome assembly and association tests identify interacting loci associated with vigor, precocity, and sex in interspecific pistachio rootstocks.</title>
        <authorList>
            <person name="Palmer W."/>
            <person name="Jacygrad E."/>
            <person name="Sagayaradj S."/>
            <person name="Cavanaugh K."/>
            <person name="Han R."/>
            <person name="Bertier L."/>
            <person name="Beede B."/>
            <person name="Kafkas S."/>
            <person name="Golino D."/>
            <person name="Preece J."/>
            <person name="Michelmore R."/>
        </authorList>
    </citation>
    <scope>NUCLEOTIDE SEQUENCE [LARGE SCALE GENOMIC DNA]</scope>
</reference>
<keyword evidence="2" id="KW-1185">Reference proteome</keyword>
<proteinExistence type="predicted"/>
<protein>
    <submittedName>
        <fullName evidence="1">Uncharacterized protein</fullName>
    </submittedName>
</protein>
<name>A0ACC1C0K4_9ROSI</name>